<dbReference type="EnsemblMetazoa" id="G9760.1">
    <property type="protein sequence ID" value="G9760.1:cds"/>
    <property type="gene ID" value="G9760"/>
</dbReference>
<keyword evidence="1" id="KW-0732">Signal</keyword>
<proteinExistence type="predicted"/>
<keyword evidence="3" id="KW-1185">Reference proteome</keyword>
<dbReference type="Proteomes" id="UP000005408">
    <property type="component" value="Unassembled WGS sequence"/>
</dbReference>
<feature type="signal peptide" evidence="1">
    <location>
        <begin position="1"/>
        <end position="16"/>
    </location>
</feature>
<protein>
    <recommendedName>
        <fullName evidence="4">EGF-like domain-containing protein</fullName>
    </recommendedName>
</protein>
<evidence type="ECO:0000256" key="1">
    <source>
        <dbReference type="SAM" id="SignalP"/>
    </source>
</evidence>
<evidence type="ECO:0008006" key="4">
    <source>
        <dbReference type="Google" id="ProtNLM"/>
    </source>
</evidence>
<organism evidence="2 3">
    <name type="scientific">Magallana gigas</name>
    <name type="common">Pacific oyster</name>
    <name type="synonym">Crassostrea gigas</name>
    <dbReference type="NCBI Taxonomy" id="29159"/>
    <lineage>
        <taxon>Eukaryota</taxon>
        <taxon>Metazoa</taxon>
        <taxon>Spiralia</taxon>
        <taxon>Lophotrochozoa</taxon>
        <taxon>Mollusca</taxon>
        <taxon>Bivalvia</taxon>
        <taxon>Autobranchia</taxon>
        <taxon>Pteriomorphia</taxon>
        <taxon>Ostreida</taxon>
        <taxon>Ostreoidea</taxon>
        <taxon>Ostreidae</taxon>
        <taxon>Magallana</taxon>
    </lineage>
</organism>
<reference evidence="2" key="1">
    <citation type="submission" date="2022-08" db="UniProtKB">
        <authorList>
            <consortium name="EnsemblMetazoa"/>
        </authorList>
    </citation>
    <scope>IDENTIFICATION</scope>
    <source>
        <strain evidence="2">05x7-T-G4-1.051#20</strain>
    </source>
</reference>
<evidence type="ECO:0000313" key="2">
    <source>
        <dbReference type="EnsemblMetazoa" id="G9760.1:cds"/>
    </source>
</evidence>
<sequence>MYAVFVSVGVFAFANGYVTYPDGYSDNVGTYLCELEVYGCPTTGCYGSNNSLPCPDVNCQYCHIETGTCQDCKPGHQGYRCELGKTAYVPL</sequence>
<dbReference type="AlphaFoldDB" id="A0A8W8P744"/>
<evidence type="ECO:0000313" key="3">
    <source>
        <dbReference type="Proteomes" id="UP000005408"/>
    </source>
</evidence>
<feature type="chain" id="PRO_5036490135" description="EGF-like domain-containing protein" evidence="1">
    <location>
        <begin position="17"/>
        <end position="91"/>
    </location>
</feature>
<accession>A0A8W8P744</accession>
<name>A0A8W8P744_MAGGI</name>